<dbReference type="InterPro" id="IPR020422">
    <property type="entry name" value="TYR_PHOSPHATASE_DUAL_dom"/>
</dbReference>
<accession>A0AAV5W2A3</accession>
<evidence type="ECO:0000259" key="5">
    <source>
        <dbReference type="PROSITE" id="PS50056"/>
    </source>
</evidence>
<keyword evidence="1" id="KW-0378">Hydrolase</keyword>
<organism evidence="6 7">
    <name type="scientific">Pristionchus fissidentatus</name>
    <dbReference type="NCBI Taxonomy" id="1538716"/>
    <lineage>
        <taxon>Eukaryota</taxon>
        <taxon>Metazoa</taxon>
        <taxon>Ecdysozoa</taxon>
        <taxon>Nematoda</taxon>
        <taxon>Chromadorea</taxon>
        <taxon>Rhabditida</taxon>
        <taxon>Rhabditina</taxon>
        <taxon>Diplogasteromorpha</taxon>
        <taxon>Diplogasteroidea</taxon>
        <taxon>Neodiplogasteridae</taxon>
        <taxon>Pristionchus</taxon>
    </lineage>
</organism>
<evidence type="ECO:0008006" key="8">
    <source>
        <dbReference type="Google" id="ProtNLM"/>
    </source>
</evidence>
<dbReference type="SUPFAM" id="SSF52799">
    <property type="entry name" value="(Phosphotyrosine protein) phosphatases II"/>
    <property type="match status" value="1"/>
</dbReference>
<dbReference type="Gene3D" id="3.90.190.10">
    <property type="entry name" value="Protein tyrosine phosphatase superfamily"/>
    <property type="match status" value="1"/>
</dbReference>
<dbReference type="PROSITE" id="PS50056">
    <property type="entry name" value="TYR_PHOSPHATASE_2"/>
    <property type="match status" value="1"/>
</dbReference>
<reference evidence="6" key="1">
    <citation type="submission" date="2023-10" db="EMBL/GenBank/DDBJ databases">
        <title>Genome assembly of Pristionchus species.</title>
        <authorList>
            <person name="Yoshida K."/>
            <person name="Sommer R.J."/>
        </authorList>
    </citation>
    <scope>NUCLEOTIDE SEQUENCE</scope>
    <source>
        <strain evidence="6">RS5133</strain>
    </source>
</reference>
<dbReference type="EMBL" id="BTSY01000004">
    <property type="protein sequence ID" value="GMT25955.1"/>
    <property type="molecule type" value="Genomic_DNA"/>
</dbReference>
<dbReference type="Pfam" id="PF00782">
    <property type="entry name" value="DSPc"/>
    <property type="match status" value="1"/>
</dbReference>
<dbReference type="InterPro" id="IPR050561">
    <property type="entry name" value="PTP"/>
</dbReference>
<protein>
    <recommendedName>
        <fullName evidence="8">TYR_PHOSPHATASE_2 domain-containing protein</fullName>
    </recommendedName>
</protein>
<dbReference type="InterPro" id="IPR029021">
    <property type="entry name" value="Prot-tyrosine_phosphatase-like"/>
</dbReference>
<dbReference type="AlphaFoldDB" id="A0AAV5W2A3"/>
<keyword evidence="2" id="KW-0904">Protein phosphatase</keyword>
<dbReference type="InterPro" id="IPR000340">
    <property type="entry name" value="Dual-sp_phosphatase_cat-dom"/>
</dbReference>
<evidence type="ECO:0000259" key="4">
    <source>
        <dbReference type="PROSITE" id="PS50054"/>
    </source>
</evidence>
<evidence type="ECO:0000313" key="7">
    <source>
        <dbReference type="Proteomes" id="UP001432322"/>
    </source>
</evidence>
<keyword evidence="7" id="KW-1185">Reference proteome</keyword>
<gene>
    <name evidence="6" type="ORF">PFISCL1PPCAC_17252</name>
</gene>
<feature type="domain" description="Tyrosine-protein phosphatase" evidence="4">
    <location>
        <begin position="69"/>
        <end position="230"/>
    </location>
</feature>
<feature type="domain" description="Tyrosine specific protein phosphatases" evidence="5">
    <location>
        <begin position="152"/>
        <end position="219"/>
    </location>
</feature>
<dbReference type="FunFam" id="3.90.190.10:FF:000157">
    <property type="entry name" value="Protein-tyrosine phosphatase"/>
    <property type="match status" value="1"/>
</dbReference>
<evidence type="ECO:0000256" key="1">
    <source>
        <dbReference type="ARBA" id="ARBA00022801"/>
    </source>
</evidence>
<feature type="region of interest" description="Disordered" evidence="3">
    <location>
        <begin position="1"/>
        <end position="21"/>
    </location>
</feature>
<dbReference type="GO" id="GO:0004721">
    <property type="term" value="F:phosphoprotein phosphatase activity"/>
    <property type="evidence" value="ECO:0007669"/>
    <property type="project" value="UniProtKB-KW"/>
</dbReference>
<dbReference type="Proteomes" id="UP001432322">
    <property type="component" value="Unassembled WGS sequence"/>
</dbReference>
<feature type="compositionally biased region" description="Basic residues" evidence="3">
    <location>
        <begin position="1"/>
        <end position="10"/>
    </location>
</feature>
<feature type="non-terminal residue" evidence="6">
    <location>
        <position position="511"/>
    </location>
</feature>
<dbReference type="InterPro" id="IPR016130">
    <property type="entry name" value="Tyr_Pase_AS"/>
</dbReference>
<dbReference type="PROSITE" id="PS50054">
    <property type="entry name" value="TYR_PHOSPHATASE_DUAL"/>
    <property type="match status" value="1"/>
</dbReference>
<dbReference type="SMART" id="SM00195">
    <property type="entry name" value="DSPc"/>
    <property type="match status" value="1"/>
</dbReference>
<evidence type="ECO:0000256" key="3">
    <source>
        <dbReference type="SAM" id="MobiDB-lite"/>
    </source>
</evidence>
<dbReference type="PANTHER" id="PTHR23339">
    <property type="entry name" value="TYROSINE SPECIFIC PROTEIN PHOSPHATASE AND DUAL SPECIFICITY PROTEIN PHOSPHATASE"/>
    <property type="match status" value="1"/>
</dbReference>
<name>A0AAV5W2A3_9BILA</name>
<proteinExistence type="predicted"/>
<feature type="non-terminal residue" evidence="6">
    <location>
        <position position="1"/>
    </location>
</feature>
<sequence length="511" mass="58267">GMTTKNRSRSVGRMSRDEHRATPTYSIIRTNMLKLTPGDLKCRMYCSGKKCKYCNVMADSSTTQAIPGLYSTWVTRNILAMARPTPAHTNLIEEFEKANIKTVINLQEPGEHKFCGPPLLSSGFTYDPEALMQCDIFFYNFPMADFKTCSYLFLLDVVKVMQFALEQGNISIHCHAGHGRTGMLIAAFLIYWEGMTPIDAVKAVRAKRPDSVQSMDQVTVLNELYTLLRGHACVLPTVTTLINGSGHWCPLCVSSSTPEVETKRSIFSALFVKRKEPEQTTKAPLVQYATVLEFERPYLAGPERKEYRNVPKIIVTLVRLLLERVFDNVSLHMQGHDINDRKIEWEVGQRIAEFNEVEVLNEMFQAREPCGVCTYIRQTSSTHLVTVSNCSHLLKSANYCTLIALLDRNVQELEHPEEEAFSDLITINTKLALHMGAHTDEPWKAAFAVIVNAFSHSEAADYYYFAQIVHRFFQPHLELVPETCARIRQLLEKIAETRRFWHDNELRAEDR</sequence>
<evidence type="ECO:0000256" key="2">
    <source>
        <dbReference type="ARBA" id="ARBA00022912"/>
    </source>
</evidence>
<dbReference type="InterPro" id="IPR000387">
    <property type="entry name" value="Tyr_Pase_dom"/>
</dbReference>
<dbReference type="PROSITE" id="PS00383">
    <property type="entry name" value="TYR_PHOSPHATASE_1"/>
    <property type="match status" value="1"/>
</dbReference>
<evidence type="ECO:0000313" key="6">
    <source>
        <dbReference type="EMBL" id="GMT25955.1"/>
    </source>
</evidence>
<comment type="caution">
    <text evidence="6">The sequence shown here is derived from an EMBL/GenBank/DDBJ whole genome shotgun (WGS) entry which is preliminary data.</text>
</comment>